<dbReference type="CTD" id="6749632"/>
<dbReference type="EMBL" id="DS985241">
    <property type="protein sequence ID" value="EDV29216.1"/>
    <property type="molecule type" value="Genomic_DNA"/>
</dbReference>
<feature type="compositionally biased region" description="Basic and acidic residues" evidence="1">
    <location>
        <begin position="8"/>
        <end position="17"/>
    </location>
</feature>
<dbReference type="Proteomes" id="UP000009022">
    <property type="component" value="Unassembled WGS sequence"/>
</dbReference>
<evidence type="ECO:0000256" key="1">
    <source>
        <dbReference type="SAM" id="MobiDB-lite"/>
    </source>
</evidence>
<proteinExistence type="predicted"/>
<feature type="region of interest" description="Disordered" evidence="1">
    <location>
        <begin position="1"/>
        <end position="59"/>
    </location>
</feature>
<dbReference type="HOGENOM" id="CLU_1995528_0_0_1"/>
<dbReference type="AlphaFoldDB" id="B3RI61"/>
<reference evidence="2 3" key="1">
    <citation type="journal article" date="2008" name="Nature">
        <title>The Trichoplax genome and the nature of placozoans.</title>
        <authorList>
            <person name="Srivastava M."/>
            <person name="Begovic E."/>
            <person name="Chapman J."/>
            <person name="Putnam N.H."/>
            <person name="Hellsten U."/>
            <person name="Kawashima T."/>
            <person name="Kuo A."/>
            <person name="Mitros T."/>
            <person name="Salamov A."/>
            <person name="Carpenter M.L."/>
            <person name="Signorovitch A.Y."/>
            <person name="Moreno M.A."/>
            <person name="Kamm K."/>
            <person name="Grimwood J."/>
            <person name="Schmutz J."/>
            <person name="Shapiro H."/>
            <person name="Grigoriev I.V."/>
            <person name="Buss L.W."/>
            <person name="Schierwater B."/>
            <person name="Dellaporta S.L."/>
            <person name="Rokhsar D.S."/>
        </authorList>
    </citation>
    <scope>NUCLEOTIDE SEQUENCE [LARGE SCALE GENOMIC DNA]</scope>
    <source>
        <strain evidence="2 3">Grell-BS-1999</strain>
    </source>
</reference>
<dbReference type="InParanoid" id="B3RI61"/>
<organism evidence="2 3">
    <name type="scientific">Trichoplax adhaerens</name>
    <name type="common">Trichoplax reptans</name>
    <dbReference type="NCBI Taxonomy" id="10228"/>
    <lineage>
        <taxon>Eukaryota</taxon>
        <taxon>Metazoa</taxon>
        <taxon>Placozoa</taxon>
        <taxon>Uniplacotomia</taxon>
        <taxon>Trichoplacea</taxon>
        <taxon>Trichoplacidae</taxon>
        <taxon>Trichoplax</taxon>
    </lineage>
</organism>
<sequence>MNNPNSDQDIKHDRYGDYSRSLGAAATQRSNEARPLSSSGDIRKGRKKGKNRDKDRANRVTNLFNQSILDSIQYNKRWNGSSLIEKDDFTIQHESMELVVNYSIVNASSTSLSYNQANHPMQSYA</sequence>
<dbReference type="KEGG" id="tad:TRIADDRAFT_51278"/>
<protein>
    <submittedName>
        <fullName evidence="2">Uncharacterized protein</fullName>
    </submittedName>
</protein>
<dbReference type="GeneID" id="6749632"/>
<evidence type="ECO:0000313" key="2">
    <source>
        <dbReference type="EMBL" id="EDV29216.1"/>
    </source>
</evidence>
<name>B3RI61_TRIAD</name>
<dbReference type="RefSeq" id="XP_002108418.1">
    <property type="nucleotide sequence ID" value="XM_002108382.1"/>
</dbReference>
<evidence type="ECO:0000313" key="3">
    <source>
        <dbReference type="Proteomes" id="UP000009022"/>
    </source>
</evidence>
<accession>B3RI61</accession>
<keyword evidence="3" id="KW-1185">Reference proteome</keyword>
<gene>
    <name evidence="2" type="ORF">TRIADDRAFT_51278</name>
</gene>